<protein>
    <submittedName>
        <fullName evidence="2">Uncharacterized protein</fullName>
    </submittedName>
</protein>
<dbReference type="Proteomes" id="UP000298652">
    <property type="component" value="Chromosome 5"/>
</dbReference>
<organism evidence="2 3">
    <name type="scientific">Setaria viridis</name>
    <name type="common">Green bristlegrass</name>
    <name type="synonym">Setaria italica subsp. viridis</name>
    <dbReference type="NCBI Taxonomy" id="4556"/>
    <lineage>
        <taxon>Eukaryota</taxon>
        <taxon>Viridiplantae</taxon>
        <taxon>Streptophyta</taxon>
        <taxon>Embryophyta</taxon>
        <taxon>Tracheophyta</taxon>
        <taxon>Spermatophyta</taxon>
        <taxon>Magnoliopsida</taxon>
        <taxon>Liliopsida</taxon>
        <taxon>Poales</taxon>
        <taxon>Poaceae</taxon>
        <taxon>PACMAD clade</taxon>
        <taxon>Panicoideae</taxon>
        <taxon>Panicodae</taxon>
        <taxon>Paniceae</taxon>
        <taxon>Cenchrinae</taxon>
        <taxon>Setaria</taxon>
    </lineage>
</organism>
<name>A0A4V6D957_SETVI</name>
<reference evidence="2" key="1">
    <citation type="submission" date="2019-03" db="EMBL/GenBank/DDBJ databases">
        <title>WGS assembly of Setaria viridis.</title>
        <authorList>
            <person name="Huang P."/>
            <person name="Jenkins J."/>
            <person name="Grimwood J."/>
            <person name="Barry K."/>
            <person name="Healey A."/>
            <person name="Mamidi S."/>
            <person name="Sreedasyam A."/>
            <person name="Shu S."/>
            <person name="Feldman M."/>
            <person name="Wu J."/>
            <person name="Yu Y."/>
            <person name="Chen C."/>
            <person name="Johnson J."/>
            <person name="Rokhsar D."/>
            <person name="Baxter I."/>
            <person name="Schmutz J."/>
            <person name="Brutnell T."/>
            <person name="Kellogg E."/>
        </authorList>
    </citation>
    <scope>NUCLEOTIDE SEQUENCE [LARGE SCALE GENOMIC DNA]</scope>
</reference>
<dbReference type="AlphaFoldDB" id="A0A4V6D957"/>
<dbReference type="EMBL" id="CM016556">
    <property type="protein sequence ID" value="TKW12446.1"/>
    <property type="molecule type" value="Genomic_DNA"/>
</dbReference>
<accession>A0A4V6D957</accession>
<dbReference type="Gramene" id="TKW12446">
    <property type="protein sequence ID" value="TKW12446"/>
    <property type="gene ID" value="SEVIR_5G036250v2"/>
</dbReference>
<feature type="region of interest" description="Disordered" evidence="1">
    <location>
        <begin position="32"/>
        <end position="57"/>
    </location>
</feature>
<sequence>MPTSLLGSGSEEDCCWCDAALPFPRRRDLPCAPSIHPSSSGTTRRGAGVSTGKIPSSTCCTSSSHSKCCAKRIQMLGLPFCNVAVARQGHDSTHTRADETKKEVGSFDDAVACDMS</sequence>
<evidence type="ECO:0000313" key="3">
    <source>
        <dbReference type="Proteomes" id="UP000298652"/>
    </source>
</evidence>
<gene>
    <name evidence="2" type="ORF">SEVIR_5G036250v2</name>
</gene>
<evidence type="ECO:0000313" key="2">
    <source>
        <dbReference type="EMBL" id="TKW12446.1"/>
    </source>
</evidence>
<keyword evidence="3" id="KW-1185">Reference proteome</keyword>
<proteinExistence type="predicted"/>
<evidence type="ECO:0000256" key="1">
    <source>
        <dbReference type="SAM" id="MobiDB-lite"/>
    </source>
</evidence>